<dbReference type="AlphaFoldDB" id="A0A7W9SRE5"/>
<comment type="subcellular location">
    <subcellularLocation>
        <location evidence="2">Membrane</location>
    </subcellularLocation>
</comment>
<evidence type="ECO:0000256" key="1">
    <source>
        <dbReference type="ARBA" id="ARBA00000085"/>
    </source>
</evidence>
<dbReference type="InterPro" id="IPR003594">
    <property type="entry name" value="HATPase_dom"/>
</dbReference>
<dbReference type="GO" id="GO:0005886">
    <property type="term" value="C:plasma membrane"/>
    <property type="evidence" value="ECO:0007669"/>
    <property type="project" value="TreeGrafter"/>
</dbReference>
<keyword evidence="6 12" id="KW-0812">Transmembrane</keyword>
<name>A0A7W9SRE5_ARMRO</name>
<evidence type="ECO:0000259" key="14">
    <source>
        <dbReference type="PROSITE" id="PS50885"/>
    </source>
</evidence>
<dbReference type="Gene3D" id="6.10.340.10">
    <property type="match status" value="1"/>
</dbReference>
<dbReference type="InterPro" id="IPR004358">
    <property type="entry name" value="Sig_transdc_His_kin-like_C"/>
</dbReference>
<dbReference type="Gene3D" id="3.30.565.10">
    <property type="entry name" value="Histidine kinase-like ATPase, C-terminal domain"/>
    <property type="match status" value="1"/>
</dbReference>
<feature type="compositionally biased region" description="Basic and acidic residues" evidence="11">
    <location>
        <begin position="69"/>
        <end position="83"/>
    </location>
</feature>
<dbReference type="CDD" id="cd00082">
    <property type="entry name" value="HisKA"/>
    <property type="match status" value="1"/>
</dbReference>
<dbReference type="Gene3D" id="1.10.287.130">
    <property type="match status" value="1"/>
</dbReference>
<dbReference type="SUPFAM" id="SSF55874">
    <property type="entry name" value="ATPase domain of HSP90 chaperone/DNA topoisomerase II/histidine kinase"/>
    <property type="match status" value="1"/>
</dbReference>
<comment type="caution">
    <text evidence="15">The sequence shown here is derived from an EMBL/GenBank/DDBJ whole genome shotgun (WGS) entry which is preliminary data.</text>
</comment>
<evidence type="ECO:0000256" key="9">
    <source>
        <dbReference type="ARBA" id="ARBA00023012"/>
    </source>
</evidence>
<dbReference type="Pfam" id="PF02518">
    <property type="entry name" value="HATPase_c"/>
    <property type="match status" value="1"/>
</dbReference>
<dbReference type="PANTHER" id="PTHR45436">
    <property type="entry name" value="SENSOR HISTIDINE KINASE YKOH"/>
    <property type="match status" value="1"/>
</dbReference>
<evidence type="ECO:0000256" key="3">
    <source>
        <dbReference type="ARBA" id="ARBA00012438"/>
    </source>
</evidence>
<dbReference type="InterPro" id="IPR050428">
    <property type="entry name" value="TCS_sensor_his_kinase"/>
</dbReference>
<evidence type="ECO:0000313" key="15">
    <source>
        <dbReference type="EMBL" id="MBB6051381.1"/>
    </source>
</evidence>
<evidence type="ECO:0000313" key="16">
    <source>
        <dbReference type="Proteomes" id="UP000520814"/>
    </source>
</evidence>
<dbReference type="InterPro" id="IPR036097">
    <property type="entry name" value="HisK_dim/P_sf"/>
</dbReference>
<keyword evidence="16" id="KW-1185">Reference proteome</keyword>
<dbReference type="EMBL" id="JACHGW010000003">
    <property type="protein sequence ID" value="MBB6051381.1"/>
    <property type="molecule type" value="Genomic_DNA"/>
</dbReference>
<evidence type="ECO:0000259" key="13">
    <source>
        <dbReference type="PROSITE" id="PS50109"/>
    </source>
</evidence>
<dbReference type="InterPro" id="IPR005467">
    <property type="entry name" value="His_kinase_dom"/>
</dbReference>
<dbReference type="RefSeq" id="WP_184198227.1">
    <property type="nucleotide sequence ID" value="NZ_JACHGW010000003.1"/>
</dbReference>
<keyword evidence="7 15" id="KW-0418">Kinase</keyword>
<accession>A0A7W9SRE5</accession>
<evidence type="ECO:0000256" key="8">
    <source>
        <dbReference type="ARBA" id="ARBA00022989"/>
    </source>
</evidence>
<evidence type="ECO:0000256" key="6">
    <source>
        <dbReference type="ARBA" id="ARBA00022692"/>
    </source>
</evidence>
<evidence type="ECO:0000256" key="7">
    <source>
        <dbReference type="ARBA" id="ARBA00022777"/>
    </source>
</evidence>
<keyword evidence="4" id="KW-0597">Phosphoprotein</keyword>
<dbReference type="EC" id="2.7.13.3" evidence="3"/>
<dbReference type="Proteomes" id="UP000520814">
    <property type="component" value="Unassembled WGS sequence"/>
</dbReference>
<dbReference type="Pfam" id="PF00512">
    <property type="entry name" value="HisKA"/>
    <property type="match status" value="1"/>
</dbReference>
<dbReference type="SUPFAM" id="SSF158472">
    <property type="entry name" value="HAMP domain-like"/>
    <property type="match status" value="1"/>
</dbReference>
<feature type="transmembrane region" description="Helical" evidence="12">
    <location>
        <begin position="175"/>
        <end position="197"/>
    </location>
</feature>
<dbReference type="GO" id="GO:0000155">
    <property type="term" value="F:phosphorelay sensor kinase activity"/>
    <property type="evidence" value="ECO:0007669"/>
    <property type="project" value="InterPro"/>
</dbReference>
<dbReference type="PANTHER" id="PTHR45436:SF5">
    <property type="entry name" value="SENSOR HISTIDINE KINASE TRCS"/>
    <property type="match status" value="1"/>
</dbReference>
<evidence type="ECO:0000256" key="2">
    <source>
        <dbReference type="ARBA" id="ARBA00004370"/>
    </source>
</evidence>
<evidence type="ECO:0000256" key="11">
    <source>
        <dbReference type="SAM" id="MobiDB-lite"/>
    </source>
</evidence>
<dbReference type="PROSITE" id="PS50885">
    <property type="entry name" value="HAMP"/>
    <property type="match status" value="1"/>
</dbReference>
<evidence type="ECO:0000256" key="10">
    <source>
        <dbReference type="ARBA" id="ARBA00023136"/>
    </source>
</evidence>
<dbReference type="Pfam" id="PF00672">
    <property type="entry name" value="HAMP"/>
    <property type="match status" value="1"/>
</dbReference>
<dbReference type="InterPro" id="IPR003660">
    <property type="entry name" value="HAMP_dom"/>
</dbReference>
<gene>
    <name evidence="15" type="ORF">HNQ39_003191</name>
</gene>
<dbReference type="PROSITE" id="PS50109">
    <property type="entry name" value="HIS_KIN"/>
    <property type="match status" value="1"/>
</dbReference>
<dbReference type="SMART" id="SM00387">
    <property type="entry name" value="HATPase_c"/>
    <property type="match status" value="1"/>
</dbReference>
<dbReference type="SMART" id="SM00304">
    <property type="entry name" value="HAMP"/>
    <property type="match status" value="1"/>
</dbReference>
<protein>
    <recommendedName>
        <fullName evidence="3">histidine kinase</fullName>
        <ecNumber evidence="3">2.7.13.3</ecNumber>
    </recommendedName>
</protein>
<evidence type="ECO:0000256" key="4">
    <source>
        <dbReference type="ARBA" id="ARBA00022553"/>
    </source>
</evidence>
<proteinExistence type="predicted"/>
<feature type="region of interest" description="Disordered" evidence="11">
    <location>
        <begin position="55"/>
        <end position="95"/>
    </location>
</feature>
<sequence length="463" mass="49063">MRLSVRTRLTMGNVGLLALALLGFATATRLVIGKVLHERQEQLLIAQAEPLANAMARGLPGGEGGPEGPRPEREGPPGERERGGPPGLGRPRPADFGLPLRPRRWNFDQNEGQAPWSEVGLEAARQGKATWNLGDSEGVEVLTYTRPVYAPDGHLLGAVQTGAPTGPVEAALSSVTYSLVLLLPILCLFAGLGGLWLTSRALAPVRQLTEAASHIEAEKLGERLPEPGGGDELDQLTQMLNRSLARLDDAFTRQKQFTSHASHELRTPLATIKTALGLLRRSDLPPALHAEAVASADDATDRANRLVGDLLFLARSQNGALPVRRTPLQLAEVLRAAVPPPALLEIAPTLEFSSDRDLLLRLVGNLVSNALRHTPPDGLVTVQAQRVGDSLVLTIRDTGSGIAPEHLAQLGQPFYRPDTARARDDGGTGLGLSICHAIAATLGGTLTLESEPGKGTVATVTLS</sequence>
<dbReference type="SUPFAM" id="SSF47384">
    <property type="entry name" value="Homodimeric domain of signal transducing histidine kinase"/>
    <property type="match status" value="1"/>
</dbReference>
<comment type="catalytic activity">
    <reaction evidence="1">
        <text>ATP + protein L-histidine = ADP + protein N-phospho-L-histidine.</text>
        <dbReference type="EC" id="2.7.13.3"/>
    </reaction>
</comment>
<feature type="domain" description="Histidine kinase" evidence="13">
    <location>
        <begin position="260"/>
        <end position="463"/>
    </location>
</feature>
<dbReference type="InterPro" id="IPR036890">
    <property type="entry name" value="HATPase_C_sf"/>
</dbReference>
<reference evidence="15 16" key="1">
    <citation type="submission" date="2020-08" db="EMBL/GenBank/DDBJ databases">
        <title>Genomic Encyclopedia of Type Strains, Phase IV (KMG-IV): sequencing the most valuable type-strain genomes for metagenomic binning, comparative biology and taxonomic classification.</title>
        <authorList>
            <person name="Goeker M."/>
        </authorList>
    </citation>
    <scope>NUCLEOTIDE SEQUENCE [LARGE SCALE GENOMIC DNA]</scope>
    <source>
        <strain evidence="15 16">DSM 23562</strain>
    </source>
</reference>
<feature type="domain" description="HAMP" evidence="14">
    <location>
        <begin position="199"/>
        <end position="252"/>
    </location>
</feature>
<organism evidence="15 16">
    <name type="scientific">Armatimonas rosea</name>
    <dbReference type="NCBI Taxonomy" id="685828"/>
    <lineage>
        <taxon>Bacteria</taxon>
        <taxon>Bacillati</taxon>
        <taxon>Armatimonadota</taxon>
        <taxon>Armatimonadia</taxon>
        <taxon>Armatimonadales</taxon>
        <taxon>Armatimonadaceae</taxon>
        <taxon>Armatimonas</taxon>
    </lineage>
</organism>
<dbReference type="SMART" id="SM00388">
    <property type="entry name" value="HisKA"/>
    <property type="match status" value="1"/>
</dbReference>
<keyword evidence="8 12" id="KW-1133">Transmembrane helix</keyword>
<keyword evidence="9" id="KW-0902">Two-component regulatory system</keyword>
<dbReference type="PRINTS" id="PR00344">
    <property type="entry name" value="BCTRLSENSOR"/>
</dbReference>
<keyword evidence="5" id="KW-0808">Transferase</keyword>
<dbReference type="InterPro" id="IPR003661">
    <property type="entry name" value="HisK_dim/P_dom"/>
</dbReference>
<dbReference type="CDD" id="cd06225">
    <property type="entry name" value="HAMP"/>
    <property type="match status" value="1"/>
</dbReference>
<keyword evidence="10 12" id="KW-0472">Membrane</keyword>
<evidence type="ECO:0000256" key="5">
    <source>
        <dbReference type="ARBA" id="ARBA00022679"/>
    </source>
</evidence>
<evidence type="ECO:0000256" key="12">
    <source>
        <dbReference type="SAM" id="Phobius"/>
    </source>
</evidence>